<name>A0A919ILG0_9ACTN</name>
<reference evidence="1" key="1">
    <citation type="submission" date="2021-01" db="EMBL/GenBank/DDBJ databases">
        <title>Whole genome shotgun sequence of Actinoplanes cyaneus NBRC 14990.</title>
        <authorList>
            <person name="Komaki H."/>
            <person name="Tamura T."/>
        </authorList>
    </citation>
    <scope>NUCLEOTIDE SEQUENCE</scope>
    <source>
        <strain evidence="1">NBRC 14990</strain>
    </source>
</reference>
<evidence type="ECO:0000313" key="1">
    <source>
        <dbReference type="EMBL" id="GID67392.1"/>
    </source>
</evidence>
<comment type="caution">
    <text evidence="1">The sequence shown here is derived from an EMBL/GenBank/DDBJ whole genome shotgun (WGS) entry which is preliminary data.</text>
</comment>
<accession>A0A919ILG0</accession>
<sequence>MIDLGVVRDEPVAIPPPPRRGLRPLLVVAAVVLAALPGGAAPPPETAPPVIVPAAIDGRMMVREDKLFVVDPGRPVGGPGKRQMIRAYALPDVRPLFEQAVTVTGEVVDVRPVADDLVLVEERGYTGAAARIIAVRPGAAEPLWKQDGVLIGVAPGGPAVFGSDAYLGDDLETPVEWRGVDLATGTTRWTVRKARGEQAVTDSYSGEPRWLFVLGAGRLTAYDTRDGRKAAEVAQPGLRPGASALWPLEGQLLVGSDATGTTLFDTASGLVPVVHADRDLDDYVTGYDCGDLICAYATGGGLTGLDRRTLAPVWSVKDAAYSMWVDGYVFATDPTATGPRIRRSDPVTGRAAGQLDGWQLTIGDGETFYVRRREDGRVWFGVLDPGRLRVRPLVAAEGVTDECLIEDDSLICRKIDAGVGVWRLR</sequence>
<keyword evidence="2" id="KW-1185">Reference proteome</keyword>
<organism evidence="1 2">
    <name type="scientific">Actinoplanes cyaneus</name>
    <dbReference type="NCBI Taxonomy" id="52696"/>
    <lineage>
        <taxon>Bacteria</taxon>
        <taxon>Bacillati</taxon>
        <taxon>Actinomycetota</taxon>
        <taxon>Actinomycetes</taxon>
        <taxon>Micromonosporales</taxon>
        <taxon>Micromonosporaceae</taxon>
        <taxon>Actinoplanes</taxon>
    </lineage>
</organism>
<protein>
    <submittedName>
        <fullName evidence="1">Uncharacterized protein</fullName>
    </submittedName>
</protein>
<dbReference type="EMBL" id="BOMH01000039">
    <property type="protein sequence ID" value="GID67392.1"/>
    <property type="molecule type" value="Genomic_DNA"/>
</dbReference>
<dbReference type="InterPro" id="IPR011044">
    <property type="entry name" value="Quino_amine_DH_bsu"/>
</dbReference>
<gene>
    <name evidence="1" type="ORF">Acy02nite_52730</name>
</gene>
<dbReference type="AlphaFoldDB" id="A0A919ILG0"/>
<dbReference type="Proteomes" id="UP000619479">
    <property type="component" value="Unassembled WGS sequence"/>
</dbReference>
<evidence type="ECO:0000313" key="2">
    <source>
        <dbReference type="Proteomes" id="UP000619479"/>
    </source>
</evidence>
<dbReference type="SUPFAM" id="SSF50969">
    <property type="entry name" value="YVTN repeat-like/Quinoprotein amine dehydrogenase"/>
    <property type="match status" value="1"/>
</dbReference>
<proteinExistence type="predicted"/>